<reference evidence="2 3" key="1">
    <citation type="submission" date="2018-02" db="EMBL/GenBank/DDBJ databases">
        <title>Complete genome sequence of Streptomyces dengpaensis, the producer of angucyclines.</title>
        <authorList>
            <person name="Yumei L."/>
        </authorList>
    </citation>
    <scope>NUCLEOTIDE SEQUENCE [LARGE SCALE GENOMIC DNA]</scope>
    <source>
        <strain evidence="2 3">XZHG99</strain>
    </source>
</reference>
<sequence>MQNGSGAPRRTMLGGAMAGAAAGIGLTGTASAAERGTAAGGGSSRAVIQPRHRTVDGLSIRYADSGPADKGGREALLLCPWPESLFAFDQMWPHLARNTRLIAIDLPGFGHSERRETLLSPKAMGDFVIKIADAFGLKNPHAVGTDIGTGALLFAAAANPGRLRSVVIGSGGAAFPIQLGTVLRDWVFTPDITPYRGIGRQVVSGALDTIENHTLPADIREDYLSAYEGDKFVESMAYVRSYHTNLPALGELLPDIKTPVQIIAGRHDTAVPPANAEYLHKHLPHSRLDYLNAGHFT</sequence>
<dbReference type="Proteomes" id="UP000238413">
    <property type="component" value="Chromosome"/>
</dbReference>
<gene>
    <name evidence="2" type="ORF">C4B68_01500</name>
</gene>
<dbReference type="RefSeq" id="WP_099505846.1">
    <property type="nucleotide sequence ID" value="NZ_CP026652.1"/>
</dbReference>
<dbReference type="PANTHER" id="PTHR43798">
    <property type="entry name" value="MONOACYLGLYCEROL LIPASE"/>
    <property type="match status" value="1"/>
</dbReference>
<feature type="domain" description="AB hydrolase-1" evidence="1">
    <location>
        <begin position="81"/>
        <end position="296"/>
    </location>
</feature>
<dbReference type="InterPro" id="IPR000073">
    <property type="entry name" value="AB_hydrolase_1"/>
</dbReference>
<dbReference type="PRINTS" id="PR00111">
    <property type="entry name" value="ABHYDROLASE"/>
</dbReference>
<keyword evidence="2" id="KW-0378">Hydrolase</keyword>
<protein>
    <submittedName>
        <fullName evidence="2">Alpha/beta hydrolase</fullName>
    </submittedName>
</protein>
<dbReference type="GO" id="GO:0016787">
    <property type="term" value="F:hydrolase activity"/>
    <property type="evidence" value="ECO:0007669"/>
    <property type="project" value="UniProtKB-KW"/>
</dbReference>
<organism evidence="2 3">
    <name type="scientific">Streptomyces dengpaensis</name>
    <dbReference type="NCBI Taxonomy" id="2049881"/>
    <lineage>
        <taxon>Bacteria</taxon>
        <taxon>Bacillati</taxon>
        <taxon>Actinomycetota</taxon>
        <taxon>Actinomycetes</taxon>
        <taxon>Kitasatosporales</taxon>
        <taxon>Streptomycetaceae</taxon>
        <taxon>Streptomyces</taxon>
    </lineage>
</organism>
<dbReference type="InterPro" id="IPR029058">
    <property type="entry name" value="AB_hydrolase_fold"/>
</dbReference>
<evidence type="ECO:0000313" key="2">
    <source>
        <dbReference type="EMBL" id="AVH54712.1"/>
    </source>
</evidence>
<accession>A0ABN5HYL3</accession>
<dbReference type="SUPFAM" id="SSF53474">
    <property type="entry name" value="alpha/beta-Hydrolases"/>
    <property type="match status" value="1"/>
</dbReference>
<dbReference type="InterPro" id="IPR006311">
    <property type="entry name" value="TAT_signal"/>
</dbReference>
<dbReference type="PANTHER" id="PTHR43798:SF33">
    <property type="entry name" value="HYDROLASE, PUTATIVE (AFU_ORTHOLOGUE AFUA_2G14860)-RELATED"/>
    <property type="match status" value="1"/>
</dbReference>
<dbReference type="InterPro" id="IPR050266">
    <property type="entry name" value="AB_hydrolase_sf"/>
</dbReference>
<dbReference type="Gene3D" id="3.40.50.1820">
    <property type="entry name" value="alpha/beta hydrolase"/>
    <property type="match status" value="1"/>
</dbReference>
<keyword evidence="3" id="KW-1185">Reference proteome</keyword>
<dbReference type="EMBL" id="CP026652">
    <property type="protein sequence ID" value="AVH54712.1"/>
    <property type="molecule type" value="Genomic_DNA"/>
</dbReference>
<evidence type="ECO:0000313" key="3">
    <source>
        <dbReference type="Proteomes" id="UP000238413"/>
    </source>
</evidence>
<dbReference type="Pfam" id="PF00561">
    <property type="entry name" value="Abhydrolase_1"/>
    <property type="match status" value="1"/>
</dbReference>
<dbReference type="PROSITE" id="PS51318">
    <property type="entry name" value="TAT"/>
    <property type="match status" value="1"/>
</dbReference>
<proteinExistence type="predicted"/>
<evidence type="ECO:0000259" key="1">
    <source>
        <dbReference type="Pfam" id="PF00561"/>
    </source>
</evidence>
<name>A0ABN5HYL3_9ACTN</name>